<accession>A0A1I7UPG6</accession>
<evidence type="ECO:0000313" key="3">
    <source>
        <dbReference type="WBParaSite" id="Csp11.Scaffold630.g18031.t1"/>
    </source>
</evidence>
<dbReference type="WBParaSite" id="Csp11.Scaffold630.g18031.t1">
    <property type="protein sequence ID" value="Csp11.Scaffold630.g18031.t1"/>
    <property type="gene ID" value="Csp11.Scaffold630.g18031"/>
</dbReference>
<feature type="compositionally biased region" description="Pro residues" evidence="1">
    <location>
        <begin position="18"/>
        <end position="29"/>
    </location>
</feature>
<organism evidence="2 3">
    <name type="scientific">Caenorhabditis tropicalis</name>
    <dbReference type="NCBI Taxonomy" id="1561998"/>
    <lineage>
        <taxon>Eukaryota</taxon>
        <taxon>Metazoa</taxon>
        <taxon>Ecdysozoa</taxon>
        <taxon>Nematoda</taxon>
        <taxon>Chromadorea</taxon>
        <taxon>Rhabditida</taxon>
        <taxon>Rhabditina</taxon>
        <taxon>Rhabditomorpha</taxon>
        <taxon>Rhabditoidea</taxon>
        <taxon>Rhabditidae</taxon>
        <taxon>Peloderinae</taxon>
        <taxon>Caenorhabditis</taxon>
    </lineage>
</organism>
<dbReference type="Proteomes" id="UP000095282">
    <property type="component" value="Unplaced"/>
</dbReference>
<feature type="compositionally biased region" description="Polar residues" evidence="1">
    <location>
        <begin position="1"/>
        <end position="13"/>
    </location>
</feature>
<evidence type="ECO:0000256" key="1">
    <source>
        <dbReference type="SAM" id="MobiDB-lite"/>
    </source>
</evidence>
<name>A0A1I7UPG6_9PELO</name>
<dbReference type="AlphaFoldDB" id="A0A1I7UPG6"/>
<evidence type="ECO:0000313" key="2">
    <source>
        <dbReference type="Proteomes" id="UP000095282"/>
    </source>
</evidence>
<keyword evidence="2" id="KW-1185">Reference proteome</keyword>
<protein>
    <submittedName>
        <fullName evidence="3">DPPIV_N domain-containing protein</fullName>
    </submittedName>
</protein>
<proteinExistence type="predicted"/>
<sequence>MGSSNNNNYQNDVLTTPLPLPTPPAPPTPPPSAPYLIAYVLKTTSEFYDFHVSNLTSLTPENVGYTWQNRLLGWSQDSKSLITFDPNTGKFNSTQLDIATWLCSTCRILKIRDDVDVLKSSDIVYCCSDCISGSYHCSVNGFHFQVSDDPCEIQVEKSSDLYMVTWQYSTCTLQTTTFNGTDGSVKIGETSSCPNTTTPTALLNPIRNLVTSSKVLTRAFGETWQMDTVISERGDLVLFDRFQNLTNVIYFGMYSNGTTMEKDPMIISTRIDESIEHRLIAIIYPTRFYITRQNLQSGCVTTLSGPGYVEYRFDGSFGGGAWIGDDLMLWYSDRGGANIATFQFDFPSDLSCSPQKPY</sequence>
<feature type="region of interest" description="Disordered" evidence="1">
    <location>
        <begin position="1"/>
        <end position="29"/>
    </location>
</feature>
<reference evidence="3" key="1">
    <citation type="submission" date="2016-11" db="UniProtKB">
        <authorList>
            <consortium name="WormBaseParasite"/>
        </authorList>
    </citation>
    <scope>IDENTIFICATION</scope>
</reference>
<dbReference type="eggNOG" id="ENOG502TGYD">
    <property type="taxonomic scope" value="Eukaryota"/>
</dbReference>